<dbReference type="Proteomes" id="UP000077671">
    <property type="component" value="Unassembled WGS sequence"/>
</dbReference>
<dbReference type="AlphaFoldDB" id="A0A177V8Y1"/>
<evidence type="ECO:0000313" key="1">
    <source>
        <dbReference type="EMBL" id="KAE8243332.1"/>
    </source>
</evidence>
<comment type="caution">
    <text evidence="1">The sequence shown here is derived from an EMBL/GenBank/DDBJ whole genome shotgun (WGS) entry which is preliminary data.</text>
</comment>
<name>A0A177V8Y1_9BASI</name>
<proteinExistence type="predicted"/>
<sequence>MPVHGLGSTRTLGWTTLTAFIDGTDLHETHVALEFRHDFHVLPHFAPGLCLGQDFIAGQDVSISPARGRARVGHFTFAVSKRADGPPITDLPLVSAAWNPAFRRGCPLARPRWHQGRLCCLASSCGVPRRIRSARWPRRCHNASTRAFVLIGNYGSSAYLLGKGTVMADAVVARIGDVARSSGEVFRLTAAPNVAVSSPVMEPEDPGSATGASLDVFPGSWYARPDACAKVY</sequence>
<reference evidence="1" key="2">
    <citation type="journal article" date="2019" name="IMA Fungus">
        <title>Genome sequencing and comparison of five Tilletia species to identify candidate genes for the detection of regulated species infecting wheat.</title>
        <authorList>
            <person name="Nguyen H.D.T."/>
            <person name="Sultana T."/>
            <person name="Kesanakurti P."/>
            <person name="Hambleton S."/>
        </authorList>
    </citation>
    <scope>NUCLEOTIDE SEQUENCE</scope>
    <source>
        <strain evidence="1">DAOMC 238032</strain>
    </source>
</reference>
<gene>
    <name evidence="1" type="ORF">A4X03_0g7793</name>
</gene>
<dbReference type="EMBL" id="LWDD02002008">
    <property type="protein sequence ID" value="KAE8243332.1"/>
    <property type="molecule type" value="Genomic_DNA"/>
</dbReference>
<evidence type="ECO:0000313" key="2">
    <source>
        <dbReference type="Proteomes" id="UP000077671"/>
    </source>
</evidence>
<protein>
    <submittedName>
        <fullName evidence="1">Uncharacterized protein</fullName>
    </submittedName>
</protein>
<accession>A0A177V8Y1</accession>
<organism evidence="1 2">
    <name type="scientific">Tilletia caries</name>
    <name type="common">wheat bunt fungus</name>
    <dbReference type="NCBI Taxonomy" id="13290"/>
    <lineage>
        <taxon>Eukaryota</taxon>
        <taxon>Fungi</taxon>
        <taxon>Dikarya</taxon>
        <taxon>Basidiomycota</taxon>
        <taxon>Ustilaginomycotina</taxon>
        <taxon>Exobasidiomycetes</taxon>
        <taxon>Tilletiales</taxon>
        <taxon>Tilletiaceae</taxon>
        <taxon>Tilletia</taxon>
    </lineage>
</organism>
<reference evidence="1" key="1">
    <citation type="submission" date="2016-04" db="EMBL/GenBank/DDBJ databases">
        <authorList>
            <person name="Nguyen H.D."/>
            <person name="Kesanakurti P."/>
            <person name="Cullis J."/>
            <person name="Levesque C.A."/>
            <person name="Hambleton S."/>
        </authorList>
    </citation>
    <scope>NUCLEOTIDE SEQUENCE</scope>
    <source>
        <strain evidence="1">DAOMC 238032</strain>
    </source>
</reference>